<dbReference type="RefSeq" id="WP_021169232.1">
    <property type="nucleotide sequence ID" value="NZ_CTRP01000003.1"/>
</dbReference>
<dbReference type="PANTHER" id="PTHR30595">
    <property type="entry name" value="GLPR-RELATED TRANSCRIPTIONAL REPRESSOR"/>
    <property type="match status" value="1"/>
</dbReference>
<dbReference type="GO" id="GO:0004386">
    <property type="term" value="F:helicase activity"/>
    <property type="evidence" value="ECO:0007669"/>
    <property type="project" value="UniProtKB-KW"/>
</dbReference>
<keyword evidence="2" id="KW-0347">Helicase</keyword>
<dbReference type="InterPro" id="IPR007421">
    <property type="entry name" value="Schlafen_AlbA_2_dom"/>
</dbReference>
<accession>A0A0U1KTR4</accession>
<organism evidence="2 3">
    <name type="scientific">Sporomusa ovata</name>
    <dbReference type="NCBI Taxonomy" id="2378"/>
    <lineage>
        <taxon>Bacteria</taxon>
        <taxon>Bacillati</taxon>
        <taxon>Bacillota</taxon>
        <taxon>Negativicutes</taxon>
        <taxon>Selenomonadales</taxon>
        <taxon>Sporomusaceae</taxon>
        <taxon>Sporomusa</taxon>
    </lineage>
</organism>
<dbReference type="Pfam" id="PF13749">
    <property type="entry name" value="HATPase_c_4"/>
    <property type="match status" value="1"/>
</dbReference>
<protein>
    <submittedName>
        <fullName evidence="2">ATP-dependent DNA helicase</fullName>
    </submittedName>
</protein>
<keyword evidence="2" id="KW-0547">Nucleotide-binding</keyword>
<evidence type="ECO:0000313" key="2">
    <source>
        <dbReference type="EMBL" id="CQR70499.1"/>
    </source>
</evidence>
<sequence>MEVKKILERIELGEDSTAQFKENITNNASLAEEMVAFSNSIGGMIFVGVRDNGEIRGLSSEDIRRINNMVSNVASDHVRPPITPLTRTVKVEGKVLLLIDVKAGINKPYCTNNGVYVTKSGADKRRISQEELQRLFQEAQKIYADELIVYNSSIDDIDEKLLSRYYEKEYGQGMADEELPPQRIMENLCLTKNDKLTLAGLLLFGKQPQLRRPACMVKAISFVGNEISGTLYRDSEDIKGNITEVFKDSMGFFMRNLHKLQNDKPFNSVGDLEVPKIVLEELLVNALIHRDYFIDAPINIFIFDNRIEIISPGKLPNSISIDNIKHGISVIRNPVITSFAVKLLPYRGIGSGIVRALKCYPKIEFENDRLAERFKVTITRAAGGGL</sequence>
<dbReference type="InterPro" id="IPR038475">
    <property type="entry name" value="RecG_C_sf"/>
</dbReference>
<reference evidence="3" key="1">
    <citation type="submission" date="2015-03" db="EMBL/GenBank/DDBJ databases">
        <authorList>
            <person name="Nijsse Bart"/>
        </authorList>
    </citation>
    <scope>NUCLEOTIDE SEQUENCE [LARGE SCALE GENOMIC DNA]</scope>
</reference>
<proteinExistence type="predicted"/>
<evidence type="ECO:0000313" key="3">
    <source>
        <dbReference type="Proteomes" id="UP000049855"/>
    </source>
</evidence>
<name>A0A0U1KTR4_9FIRM</name>
<dbReference type="Gene3D" id="3.30.565.60">
    <property type="match status" value="1"/>
</dbReference>
<gene>
    <name evidence="2" type="ORF">SpAn4DRAFT_1468</name>
</gene>
<dbReference type="InterPro" id="IPR038461">
    <property type="entry name" value="Schlafen_AlbA_2_dom_sf"/>
</dbReference>
<keyword evidence="2" id="KW-0378">Hydrolase</keyword>
<dbReference type="Gene3D" id="3.30.950.30">
    <property type="entry name" value="Schlafen, AAA domain"/>
    <property type="match status" value="1"/>
</dbReference>
<keyword evidence="3" id="KW-1185">Reference proteome</keyword>
<evidence type="ECO:0000259" key="1">
    <source>
        <dbReference type="Pfam" id="PF04326"/>
    </source>
</evidence>
<keyword evidence="2" id="KW-0067">ATP-binding</keyword>
<dbReference type="Proteomes" id="UP000049855">
    <property type="component" value="Unassembled WGS sequence"/>
</dbReference>
<feature type="domain" description="Schlafen AlbA-2" evidence="1">
    <location>
        <begin position="14"/>
        <end position="127"/>
    </location>
</feature>
<dbReference type="AlphaFoldDB" id="A0A0U1KTR4"/>
<dbReference type="PANTHER" id="PTHR30595:SF6">
    <property type="entry name" value="SCHLAFEN ALBA-2 DOMAIN-CONTAINING PROTEIN"/>
    <property type="match status" value="1"/>
</dbReference>
<dbReference type="Pfam" id="PF04326">
    <property type="entry name" value="SLFN_AlbA_2"/>
    <property type="match status" value="1"/>
</dbReference>
<dbReference type="EMBL" id="CTRP01000003">
    <property type="protein sequence ID" value="CQR70499.1"/>
    <property type="molecule type" value="Genomic_DNA"/>
</dbReference>